<reference evidence="4 5" key="1">
    <citation type="submission" date="2024-01" db="EMBL/GenBank/DDBJ databases">
        <title>Genome assemblies of Stephania.</title>
        <authorList>
            <person name="Yang L."/>
        </authorList>
    </citation>
    <scope>NUCLEOTIDE SEQUENCE [LARGE SCALE GENOMIC DNA]</scope>
    <source>
        <strain evidence="4">YNDBR</strain>
        <tissue evidence="4">Leaf</tissue>
    </source>
</reference>
<evidence type="ECO:0000256" key="1">
    <source>
        <dbReference type="SAM" id="MobiDB-lite"/>
    </source>
</evidence>
<protein>
    <recommendedName>
        <fullName evidence="3">Glycosyl-hydrolase family 116 N-terminal domain-containing protein</fullName>
    </recommendedName>
</protein>
<keyword evidence="5" id="KW-1185">Reference proteome</keyword>
<comment type="caution">
    <text evidence="4">The sequence shown here is derived from an EMBL/GenBank/DDBJ whole genome shotgun (WGS) entry which is preliminary data.</text>
</comment>
<evidence type="ECO:0000259" key="3">
    <source>
        <dbReference type="Pfam" id="PF12215"/>
    </source>
</evidence>
<evidence type="ECO:0000256" key="2">
    <source>
        <dbReference type="SAM" id="Phobius"/>
    </source>
</evidence>
<feature type="compositionally biased region" description="Pro residues" evidence="1">
    <location>
        <begin position="1"/>
        <end position="10"/>
    </location>
</feature>
<keyword evidence="2" id="KW-1133">Transmembrane helix</keyword>
<gene>
    <name evidence="4" type="ORF">Syun_004394</name>
</gene>
<feature type="domain" description="Glycosyl-hydrolase family 116 N-terminal" evidence="3">
    <location>
        <begin position="401"/>
        <end position="441"/>
    </location>
</feature>
<name>A0AAP0Q0R6_9MAGN</name>
<dbReference type="EMBL" id="JBBNAF010000002">
    <property type="protein sequence ID" value="KAK9163492.1"/>
    <property type="molecule type" value="Genomic_DNA"/>
</dbReference>
<evidence type="ECO:0000313" key="5">
    <source>
        <dbReference type="Proteomes" id="UP001420932"/>
    </source>
</evidence>
<keyword evidence="2" id="KW-0472">Membrane</keyword>
<dbReference type="Pfam" id="PF12215">
    <property type="entry name" value="Glyco_hydr_116N"/>
    <property type="match status" value="1"/>
</dbReference>
<proteinExistence type="predicted"/>
<feature type="transmembrane region" description="Helical" evidence="2">
    <location>
        <begin position="136"/>
        <end position="164"/>
    </location>
</feature>
<keyword evidence="2" id="KW-0812">Transmembrane</keyword>
<organism evidence="4 5">
    <name type="scientific">Stephania yunnanensis</name>
    <dbReference type="NCBI Taxonomy" id="152371"/>
    <lineage>
        <taxon>Eukaryota</taxon>
        <taxon>Viridiplantae</taxon>
        <taxon>Streptophyta</taxon>
        <taxon>Embryophyta</taxon>
        <taxon>Tracheophyta</taxon>
        <taxon>Spermatophyta</taxon>
        <taxon>Magnoliopsida</taxon>
        <taxon>Ranunculales</taxon>
        <taxon>Menispermaceae</taxon>
        <taxon>Menispermoideae</taxon>
        <taxon>Cissampelideae</taxon>
        <taxon>Stephania</taxon>
    </lineage>
</organism>
<sequence>MSAPSTPPTKIPKSHSVSSTKNPKSHRRLSSILSSLRSSRQVRRRPKAPNPFVVASRLVSSLSSRLGVSRSTLSPSLRSRLGLSVAPKSPLSNLSSGLALSLSLGLSCSTVTRCLGLSVSRLSGHRPQIPNPEQVVIALLCSPGSAAFALVVIALIAPVVLFFFDSAPLAPLGSHIVLSFSPLFDLSRSLIVLSFSPRLAVFHWYGFISGYHCWYEHGENGDEGPQNFYQMGNHIDDVDVGGDDPTTYREMLHNVAGPSFNWNHVEESPNPQARQLYDMIEASSKQLWSGCKTMTTLSAMARLLAIKSEHHISERGCYICLSEVCPVKKFLSKRQDVTFACLKGLVIQIALLGFTSCAPCKVQPYDCGVGVGVGVGFLSFKAFHISWLPKLCFVQGFAISSNLKALKPDDHGISSWGWNLSGQHSTYHALFPRAWTIYDGTIFLIAVLQ</sequence>
<evidence type="ECO:0000313" key="4">
    <source>
        <dbReference type="EMBL" id="KAK9163492.1"/>
    </source>
</evidence>
<dbReference type="AlphaFoldDB" id="A0AAP0Q0R6"/>
<accession>A0AAP0Q0R6</accession>
<dbReference type="InterPro" id="IPR024462">
    <property type="entry name" value="GH116_N"/>
</dbReference>
<dbReference type="Proteomes" id="UP001420932">
    <property type="component" value="Unassembled WGS sequence"/>
</dbReference>
<feature type="region of interest" description="Disordered" evidence="1">
    <location>
        <begin position="1"/>
        <end position="30"/>
    </location>
</feature>